<dbReference type="EMBL" id="MU277194">
    <property type="protein sequence ID" value="KAI0065918.1"/>
    <property type="molecule type" value="Genomic_DNA"/>
</dbReference>
<comment type="caution">
    <text evidence="1">The sequence shown here is derived from an EMBL/GenBank/DDBJ whole genome shotgun (WGS) entry which is preliminary data.</text>
</comment>
<keyword evidence="2" id="KW-1185">Reference proteome</keyword>
<organism evidence="1 2">
    <name type="scientific">Artomyces pyxidatus</name>
    <dbReference type="NCBI Taxonomy" id="48021"/>
    <lineage>
        <taxon>Eukaryota</taxon>
        <taxon>Fungi</taxon>
        <taxon>Dikarya</taxon>
        <taxon>Basidiomycota</taxon>
        <taxon>Agaricomycotina</taxon>
        <taxon>Agaricomycetes</taxon>
        <taxon>Russulales</taxon>
        <taxon>Auriscalpiaceae</taxon>
        <taxon>Artomyces</taxon>
    </lineage>
</organism>
<sequence>MVRFLEDVRLTVPALDDERTSGMWLFPKPSSETLRDSASPAPDARAPPRMPCIRSDDGPATTAFAAGGGVAATSTTTSTTCVSTTVDYEPLPGQAYTLLNVASGTALGVSGIDGRTAVGSVPRGLDEQWRLEQPRSSGGAWRFRSVASGKYLDFRGDASSGARLIVSKVPRNWKMRRDPRDPGVFRVYVPKTRLVAALENGDDRPGTSVQLEEHSSFGDAQLWRFRPVDMGVHANGDEIVATTTTTTVTKVKTVTRMKKAV</sequence>
<accession>A0ACB8TD17</accession>
<evidence type="ECO:0000313" key="1">
    <source>
        <dbReference type="EMBL" id="KAI0065918.1"/>
    </source>
</evidence>
<reference evidence="1" key="1">
    <citation type="submission" date="2021-03" db="EMBL/GenBank/DDBJ databases">
        <authorList>
            <consortium name="DOE Joint Genome Institute"/>
            <person name="Ahrendt S."/>
            <person name="Looney B.P."/>
            <person name="Miyauchi S."/>
            <person name="Morin E."/>
            <person name="Drula E."/>
            <person name="Courty P.E."/>
            <person name="Chicoki N."/>
            <person name="Fauchery L."/>
            <person name="Kohler A."/>
            <person name="Kuo A."/>
            <person name="Labutti K."/>
            <person name="Pangilinan J."/>
            <person name="Lipzen A."/>
            <person name="Riley R."/>
            <person name="Andreopoulos W."/>
            <person name="He G."/>
            <person name="Johnson J."/>
            <person name="Barry K.W."/>
            <person name="Grigoriev I.V."/>
            <person name="Nagy L."/>
            <person name="Hibbett D."/>
            <person name="Henrissat B."/>
            <person name="Matheny P.B."/>
            <person name="Labbe J."/>
            <person name="Martin F."/>
        </authorList>
    </citation>
    <scope>NUCLEOTIDE SEQUENCE</scope>
    <source>
        <strain evidence="1">HHB10654</strain>
    </source>
</reference>
<dbReference type="Proteomes" id="UP000814140">
    <property type="component" value="Unassembled WGS sequence"/>
</dbReference>
<reference evidence="1" key="2">
    <citation type="journal article" date="2022" name="New Phytol.">
        <title>Evolutionary transition to the ectomycorrhizal habit in the genomes of a hyperdiverse lineage of mushroom-forming fungi.</title>
        <authorList>
            <person name="Looney B."/>
            <person name="Miyauchi S."/>
            <person name="Morin E."/>
            <person name="Drula E."/>
            <person name="Courty P.E."/>
            <person name="Kohler A."/>
            <person name="Kuo A."/>
            <person name="LaButti K."/>
            <person name="Pangilinan J."/>
            <person name="Lipzen A."/>
            <person name="Riley R."/>
            <person name="Andreopoulos W."/>
            <person name="He G."/>
            <person name="Johnson J."/>
            <person name="Nolan M."/>
            <person name="Tritt A."/>
            <person name="Barry K.W."/>
            <person name="Grigoriev I.V."/>
            <person name="Nagy L.G."/>
            <person name="Hibbett D."/>
            <person name="Henrissat B."/>
            <person name="Matheny P.B."/>
            <person name="Labbe J."/>
            <person name="Martin F.M."/>
        </authorList>
    </citation>
    <scope>NUCLEOTIDE SEQUENCE</scope>
    <source>
        <strain evidence="1">HHB10654</strain>
    </source>
</reference>
<gene>
    <name evidence="1" type="ORF">BV25DRAFT_1821639</name>
</gene>
<protein>
    <submittedName>
        <fullName evidence="1">Uncharacterized protein</fullName>
    </submittedName>
</protein>
<proteinExistence type="predicted"/>
<name>A0ACB8TD17_9AGAM</name>
<evidence type="ECO:0000313" key="2">
    <source>
        <dbReference type="Proteomes" id="UP000814140"/>
    </source>
</evidence>